<proteinExistence type="predicted"/>
<dbReference type="EMBL" id="MDHN01000024">
    <property type="protein sequence ID" value="OFC70746.1"/>
    <property type="molecule type" value="Genomic_DNA"/>
</dbReference>
<organism evidence="2 3">
    <name type="scientific">Alteromonas confluentis</name>
    <dbReference type="NCBI Taxonomy" id="1656094"/>
    <lineage>
        <taxon>Bacteria</taxon>
        <taxon>Pseudomonadati</taxon>
        <taxon>Pseudomonadota</taxon>
        <taxon>Gammaproteobacteria</taxon>
        <taxon>Alteromonadales</taxon>
        <taxon>Alteromonadaceae</taxon>
        <taxon>Alteromonas/Salinimonas group</taxon>
        <taxon>Alteromonas</taxon>
    </lineage>
</organism>
<evidence type="ECO:0000259" key="1">
    <source>
        <dbReference type="Pfam" id="PF07866"/>
    </source>
</evidence>
<dbReference type="Pfam" id="PF07866">
    <property type="entry name" value="DUF1653"/>
    <property type="match status" value="1"/>
</dbReference>
<dbReference type="STRING" id="1656094.BFC18_11440"/>
<dbReference type="OrthoDB" id="371169at2"/>
<gene>
    <name evidence="2" type="ORF">BFC18_11440</name>
</gene>
<dbReference type="Gene3D" id="2.30.30.320">
    <property type="entry name" value="DUF1653-like domain"/>
    <property type="match status" value="1"/>
</dbReference>
<evidence type="ECO:0000313" key="2">
    <source>
        <dbReference type="EMBL" id="OFC70746.1"/>
    </source>
</evidence>
<comment type="caution">
    <text evidence="2">The sequence shown here is derived from an EMBL/GenBank/DDBJ whole genome shotgun (WGS) entry which is preliminary data.</text>
</comment>
<dbReference type="AlphaFoldDB" id="A0A1E7ZB46"/>
<name>A0A1E7ZB46_9ALTE</name>
<dbReference type="InterPro" id="IPR023387">
    <property type="entry name" value="DUF1653-like_dom"/>
</dbReference>
<sequence length="79" mass="9202">MTKVPNSIKPGTYQHYKGNFYTVIGVATHSEDETKLVVYRPEYGDRALWVRPLEMFVENVEVDGDAVPRFRYIDEHNPD</sequence>
<reference evidence="2 3" key="1">
    <citation type="submission" date="2016-08" db="EMBL/GenBank/DDBJ databases">
        <authorList>
            <person name="Seilhamer J.J."/>
        </authorList>
    </citation>
    <scope>NUCLEOTIDE SEQUENCE [LARGE SCALE GENOMIC DNA]</scope>
    <source>
        <strain evidence="2 3">KCTC 42603</strain>
    </source>
</reference>
<dbReference type="InterPro" id="IPR037135">
    <property type="entry name" value="DUF1653-like_dom_sf"/>
</dbReference>
<feature type="domain" description="DUF1653" evidence="1">
    <location>
        <begin position="11"/>
        <end position="71"/>
    </location>
</feature>
<dbReference type="Proteomes" id="UP000175691">
    <property type="component" value="Unassembled WGS sequence"/>
</dbReference>
<keyword evidence="3" id="KW-1185">Reference proteome</keyword>
<accession>A0A1E7ZB46</accession>
<evidence type="ECO:0000313" key="3">
    <source>
        <dbReference type="Proteomes" id="UP000175691"/>
    </source>
</evidence>
<protein>
    <recommendedName>
        <fullName evidence="1">DUF1653 domain-containing protein</fullName>
    </recommendedName>
</protein>